<dbReference type="AlphaFoldDB" id="A0A3S3NCI8"/>
<sequence length="614" mass="68109">MACMKLGSKSGAFSREGQTWVCATGLPSDVTIEVGDMSFHLHKFPLLSRSGVLEKLIGDFSGKEGLSCVLQLHDIPGGAKAFELIAKFCYGVKLEITALNVVCLRCAAEHLQMTEDYGDDNLIAQTEDFLNEVLSSWKDTINALVTCEEFLPLAEVLHIVSRCINSLAMKACSDPTIFGWPLSRQSSLKSPNATGMWNGIGTVTKHRTASEDWWYDDASFLSLNLYKRLILSLESGGMNPETISGSLMFYAKRHLPGLSWNSSSHDNAIHGGHGNSLSAPSESDQRALLEEIVGLLPVAKGVTLTKFLLGLLRTAIILHASPSCRENLEKRIGVQLDQAELEDLLMPNLGYTVETLYDIDCVQRILDHFTLVDQYAAGSSPGMVDEGQLMGSPSLTPVTMVAKLVDGYLAEVATDVNLKFPKFQSLAAAIPEYARPLDDGIYRAIDVYFKAHPWLIDSEREQLCRLMNCQKLSLEACSHAAQNERLPLRVVIQVIFFEQLRLRTTVAGWFFVSDSLENSQATNENLALSKNNRSNQAEAICDPNGNQVISFDEVKLRVSELEKEYLNMRQEIEKLGKPKSYWNIFSKRFWYNQKSQPGNAKKAPATGQDHKNGE</sequence>
<evidence type="ECO:0000256" key="4">
    <source>
        <dbReference type="SAM" id="MobiDB-lite"/>
    </source>
</evidence>
<dbReference type="InterPro" id="IPR011333">
    <property type="entry name" value="SKP1/BTB/POZ_sf"/>
</dbReference>
<comment type="similarity">
    <text evidence="3">Belongs to the NPH3 family.</text>
</comment>
<dbReference type="InterPro" id="IPR043454">
    <property type="entry name" value="NPH3/RPT2-like"/>
</dbReference>
<name>A0A3S3NCI8_9MAGN</name>
<accession>A0A3S3NCI8</accession>
<dbReference type="Pfam" id="PF00651">
    <property type="entry name" value="BTB"/>
    <property type="match status" value="1"/>
</dbReference>
<dbReference type="EMBL" id="QPKB01000012">
    <property type="protein sequence ID" value="RWR96652.1"/>
    <property type="molecule type" value="Genomic_DNA"/>
</dbReference>
<dbReference type="PROSITE" id="PS00018">
    <property type="entry name" value="EF_HAND_1"/>
    <property type="match status" value="1"/>
</dbReference>
<evidence type="ECO:0000313" key="7">
    <source>
        <dbReference type="EMBL" id="RWR96652.1"/>
    </source>
</evidence>
<evidence type="ECO:0000259" key="5">
    <source>
        <dbReference type="PROSITE" id="PS50097"/>
    </source>
</evidence>
<gene>
    <name evidence="7" type="ORF">CKAN_02605000</name>
</gene>
<proteinExistence type="inferred from homology"/>
<feature type="region of interest" description="Disordered" evidence="4">
    <location>
        <begin position="595"/>
        <end position="614"/>
    </location>
</feature>
<feature type="domain" description="NPH3" evidence="6">
    <location>
        <begin position="212"/>
        <end position="501"/>
    </location>
</feature>
<evidence type="ECO:0000259" key="6">
    <source>
        <dbReference type="PROSITE" id="PS51649"/>
    </source>
</evidence>
<feature type="domain" description="BTB" evidence="5">
    <location>
        <begin position="28"/>
        <end position="98"/>
    </location>
</feature>
<comment type="pathway">
    <text evidence="1">Protein modification; protein ubiquitination.</text>
</comment>
<comment type="caution">
    <text evidence="7">The sequence shown here is derived from an EMBL/GenBank/DDBJ whole genome shotgun (WGS) entry which is preliminary data.</text>
</comment>
<dbReference type="OrthoDB" id="624345at2759"/>
<dbReference type="PANTHER" id="PTHR32370">
    <property type="entry name" value="OS12G0117600 PROTEIN"/>
    <property type="match status" value="1"/>
</dbReference>
<dbReference type="GO" id="GO:0016567">
    <property type="term" value="P:protein ubiquitination"/>
    <property type="evidence" value="ECO:0007669"/>
    <property type="project" value="UniProtKB-UniPathway"/>
</dbReference>
<evidence type="ECO:0000256" key="3">
    <source>
        <dbReference type="PROSITE-ProRule" id="PRU00982"/>
    </source>
</evidence>
<evidence type="ECO:0000256" key="1">
    <source>
        <dbReference type="ARBA" id="ARBA00004906"/>
    </source>
</evidence>
<dbReference type="PROSITE" id="PS51649">
    <property type="entry name" value="NPH3"/>
    <property type="match status" value="1"/>
</dbReference>
<dbReference type="InterPro" id="IPR000210">
    <property type="entry name" value="BTB/POZ_dom"/>
</dbReference>
<protein>
    <submittedName>
        <fullName evidence="7">BTB/POZ domain-containing protein isoform X1</fullName>
    </submittedName>
</protein>
<dbReference type="SUPFAM" id="SSF54695">
    <property type="entry name" value="POZ domain"/>
    <property type="match status" value="1"/>
</dbReference>
<evidence type="ECO:0000256" key="2">
    <source>
        <dbReference type="ARBA" id="ARBA00022786"/>
    </source>
</evidence>
<organism evidence="7 8">
    <name type="scientific">Cinnamomum micranthum f. kanehirae</name>
    <dbReference type="NCBI Taxonomy" id="337451"/>
    <lineage>
        <taxon>Eukaryota</taxon>
        <taxon>Viridiplantae</taxon>
        <taxon>Streptophyta</taxon>
        <taxon>Embryophyta</taxon>
        <taxon>Tracheophyta</taxon>
        <taxon>Spermatophyta</taxon>
        <taxon>Magnoliopsida</taxon>
        <taxon>Magnoliidae</taxon>
        <taxon>Laurales</taxon>
        <taxon>Lauraceae</taxon>
        <taxon>Cinnamomum</taxon>
    </lineage>
</organism>
<dbReference type="Gene3D" id="3.30.710.10">
    <property type="entry name" value="Potassium Channel Kv1.1, Chain A"/>
    <property type="match status" value="1"/>
</dbReference>
<keyword evidence="8" id="KW-1185">Reference proteome</keyword>
<dbReference type="UniPathway" id="UPA00143"/>
<keyword evidence="2" id="KW-0833">Ubl conjugation pathway</keyword>
<evidence type="ECO:0000313" key="8">
    <source>
        <dbReference type="Proteomes" id="UP000283530"/>
    </source>
</evidence>
<reference evidence="7 8" key="1">
    <citation type="journal article" date="2019" name="Nat. Plants">
        <title>Stout camphor tree genome fills gaps in understanding of flowering plant genome evolution.</title>
        <authorList>
            <person name="Chaw S.M."/>
            <person name="Liu Y.C."/>
            <person name="Wu Y.W."/>
            <person name="Wang H.Y."/>
            <person name="Lin C.I."/>
            <person name="Wu C.S."/>
            <person name="Ke H.M."/>
            <person name="Chang L.Y."/>
            <person name="Hsu C.Y."/>
            <person name="Yang H.T."/>
            <person name="Sudianto E."/>
            <person name="Hsu M.H."/>
            <person name="Wu K.P."/>
            <person name="Wang L.N."/>
            <person name="Leebens-Mack J.H."/>
            <person name="Tsai I.J."/>
        </authorList>
    </citation>
    <scope>NUCLEOTIDE SEQUENCE [LARGE SCALE GENOMIC DNA]</scope>
    <source>
        <strain evidence="8">cv. Chaw 1501</strain>
        <tissue evidence="7">Young leaves</tissue>
    </source>
</reference>
<dbReference type="Pfam" id="PF03000">
    <property type="entry name" value="NPH3"/>
    <property type="match status" value="1"/>
</dbReference>
<dbReference type="InterPro" id="IPR027356">
    <property type="entry name" value="NPH3_dom"/>
</dbReference>
<dbReference type="InterPro" id="IPR018247">
    <property type="entry name" value="EF_Hand_1_Ca_BS"/>
</dbReference>
<dbReference type="SMART" id="SM00225">
    <property type="entry name" value="BTB"/>
    <property type="match status" value="1"/>
</dbReference>
<dbReference type="PROSITE" id="PS50097">
    <property type="entry name" value="BTB"/>
    <property type="match status" value="1"/>
</dbReference>
<dbReference type="Proteomes" id="UP000283530">
    <property type="component" value="Unassembled WGS sequence"/>
</dbReference>